<protein>
    <recommendedName>
        <fullName evidence="3">Protein kinase domain-containing protein</fullName>
    </recommendedName>
</protein>
<dbReference type="EMBL" id="JARKIF010000001">
    <property type="protein sequence ID" value="KAJ7650257.1"/>
    <property type="molecule type" value="Genomic_DNA"/>
</dbReference>
<dbReference type="Proteomes" id="UP001221142">
    <property type="component" value="Unassembled WGS sequence"/>
</dbReference>
<proteinExistence type="predicted"/>
<evidence type="ECO:0008006" key="3">
    <source>
        <dbReference type="Google" id="ProtNLM"/>
    </source>
</evidence>
<sequence>MSTVGSSSIRIRFEGSSRNYTFTAREWAIPDHDGPFHALPPEATHFLIQRDKSLFTNGPGCRLREEVELDTARRWGYSDEESVIFARASSSRGYCMRFIFNATHVLRHTLSQPYQAYLRLSADAEFHSLHLDVLEGRIAPRHYGMWVMETGEWAGKVLLSITDYCGVSWNDLELSKLSNEANRQRIGRALEMMHDLNINHGDLGSDMRHVLLDIHGPDLSPGDLSAGRVNCYITDFSSATTHKCTRKLPVLPLDAWALARQVGCREIHQVLHHLQFMPSAKAHEASLVTRALEWYEKYTEEYPNEHSVDVRIAQRAQLFSQYGQIYPDIRVEIVSDPSRTIDRVCISKVA</sequence>
<organism evidence="1 2">
    <name type="scientific">Roridomyces roridus</name>
    <dbReference type="NCBI Taxonomy" id="1738132"/>
    <lineage>
        <taxon>Eukaryota</taxon>
        <taxon>Fungi</taxon>
        <taxon>Dikarya</taxon>
        <taxon>Basidiomycota</taxon>
        <taxon>Agaricomycotina</taxon>
        <taxon>Agaricomycetes</taxon>
        <taxon>Agaricomycetidae</taxon>
        <taxon>Agaricales</taxon>
        <taxon>Marasmiineae</taxon>
        <taxon>Mycenaceae</taxon>
        <taxon>Roridomyces</taxon>
    </lineage>
</organism>
<evidence type="ECO:0000313" key="2">
    <source>
        <dbReference type="Proteomes" id="UP001221142"/>
    </source>
</evidence>
<accession>A0AAD7CLG3</accession>
<comment type="caution">
    <text evidence="1">The sequence shown here is derived from an EMBL/GenBank/DDBJ whole genome shotgun (WGS) entry which is preliminary data.</text>
</comment>
<reference evidence="1" key="1">
    <citation type="submission" date="2023-03" db="EMBL/GenBank/DDBJ databases">
        <title>Massive genome expansion in bonnet fungi (Mycena s.s.) driven by repeated elements and novel gene families across ecological guilds.</title>
        <authorList>
            <consortium name="Lawrence Berkeley National Laboratory"/>
            <person name="Harder C.B."/>
            <person name="Miyauchi S."/>
            <person name="Viragh M."/>
            <person name="Kuo A."/>
            <person name="Thoen E."/>
            <person name="Andreopoulos B."/>
            <person name="Lu D."/>
            <person name="Skrede I."/>
            <person name="Drula E."/>
            <person name="Henrissat B."/>
            <person name="Morin E."/>
            <person name="Kohler A."/>
            <person name="Barry K."/>
            <person name="LaButti K."/>
            <person name="Morin E."/>
            <person name="Salamov A."/>
            <person name="Lipzen A."/>
            <person name="Mereny Z."/>
            <person name="Hegedus B."/>
            <person name="Baldrian P."/>
            <person name="Stursova M."/>
            <person name="Weitz H."/>
            <person name="Taylor A."/>
            <person name="Grigoriev I.V."/>
            <person name="Nagy L.G."/>
            <person name="Martin F."/>
            <person name="Kauserud H."/>
        </authorList>
    </citation>
    <scope>NUCLEOTIDE SEQUENCE</scope>
    <source>
        <strain evidence="1">9284</strain>
    </source>
</reference>
<dbReference type="AlphaFoldDB" id="A0AAD7CLG3"/>
<keyword evidence="2" id="KW-1185">Reference proteome</keyword>
<gene>
    <name evidence="1" type="ORF">FB45DRAFT_1050317</name>
</gene>
<evidence type="ECO:0000313" key="1">
    <source>
        <dbReference type="EMBL" id="KAJ7650257.1"/>
    </source>
</evidence>
<name>A0AAD7CLG3_9AGAR</name>